<evidence type="ECO:0000313" key="13">
    <source>
        <dbReference type="EMBL" id="MBK9716687.1"/>
    </source>
</evidence>
<evidence type="ECO:0000256" key="10">
    <source>
        <dbReference type="ARBA" id="ARBA00023136"/>
    </source>
</evidence>
<dbReference type="SUPFAM" id="SSF50156">
    <property type="entry name" value="PDZ domain-like"/>
    <property type="match status" value="2"/>
</dbReference>
<feature type="transmembrane region" description="Helical" evidence="11">
    <location>
        <begin position="370"/>
        <end position="402"/>
    </location>
</feature>
<evidence type="ECO:0000256" key="2">
    <source>
        <dbReference type="ARBA" id="ARBA00004141"/>
    </source>
</evidence>
<keyword evidence="10 11" id="KW-0472">Membrane</keyword>
<evidence type="ECO:0000256" key="8">
    <source>
        <dbReference type="ARBA" id="ARBA00022989"/>
    </source>
</evidence>
<evidence type="ECO:0000259" key="12">
    <source>
        <dbReference type="SMART" id="SM00228"/>
    </source>
</evidence>
<feature type="transmembrane region" description="Helical" evidence="11">
    <location>
        <begin position="6"/>
        <end position="27"/>
    </location>
</feature>
<keyword evidence="6 11" id="KW-0378">Hydrolase</keyword>
<comment type="subcellular location">
    <subcellularLocation>
        <location evidence="2">Membrane</location>
        <topology evidence="2">Multi-pass membrane protein</topology>
    </subcellularLocation>
</comment>
<name>A0A9D7S6C7_9BACT</name>
<keyword evidence="8 11" id="KW-1133">Transmembrane helix</keyword>
<dbReference type="InterPro" id="IPR004387">
    <property type="entry name" value="Pept_M50_Zn"/>
</dbReference>
<dbReference type="Gene3D" id="2.30.42.10">
    <property type="match status" value="2"/>
</dbReference>
<dbReference type="EC" id="3.4.24.-" evidence="11"/>
<keyword evidence="11" id="KW-0479">Metal-binding</keyword>
<dbReference type="InterPro" id="IPR036034">
    <property type="entry name" value="PDZ_sf"/>
</dbReference>
<dbReference type="CDD" id="cd06163">
    <property type="entry name" value="S2P-M50_PDZ_RseP-like"/>
    <property type="match status" value="1"/>
</dbReference>
<evidence type="ECO:0000256" key="1">
    <source>
        <dbReference type="ARBA" id="ARBA00001947"/>
    </source>
</evidence>
<comment type="cofactor">
    <cofactor evidence="1 11">
        <name>Zn(2+)</name>
        <dbReference type="ChEBI" id="CHEBI:29105"/>
    </cofactor>
</comment>
<keyword evidence="7 11" id="KW-0862">Zinc</keyword>
<dbReference type="Proteomes" id="UP000808349">
    <property type="component" value="Unassembled WGS sequence"/>
</dbReference>
<dbReference type="EMBL" id="JADKFW010000004">
    <property type="protein sequence ID" value="MBK9716687.1"/>
    <property type="molecule type" value="Genomic_DNA"/>
</dbReference>
<evidence type="ECO:0000256" key="3">
    <source>
        <dbReference type="ARBA" id="ARBA00007931"/>
    </source>
</evidence>
<dbReference type="GO" id="GO:0046872">
    <property type="term" value="F:metal ion binding"/>
    <property type="evidence" value="ECO:0007669"/>
    <property type="project" value="UniProtKB-KW"/>
</dbReference>
<dbReference type="GO" id="GO:0006508">
    <property type="term" value="P:proteolysis"/>
    <property type="evidence" value="ECO:0007669"/>
    <property type="project" value="UniProtKB-KW"/>
</dbReference>
<dbReference type="PANTHER" id="PTHR42837">
    <property type="entry name" value="REGULATOR OF SIGMA-E PROTEASE RSEP"/>
    <property type="match status" value="1"/>
</dbReference>
<feature type="domain" description="PDZ" evidence="12">
    <location>
        <begin position="203"/>
        <end position="281"/>
    </location>
</feature>
<sequence length="444" mass="50085">MGNVIMILQFILSLSILVILHECGHFFPARWFKTRVEKFYLFMDPYFSLFKKKIGDTEYGIGWLPLGGYVKISGMVDESFDTEQLKKEPQPWEFRSKPAWQRLIIMLGGVTVNFVLGFFIFAMLLWINGIEYLPNSAMKHGIYTDSLSYEMGFRDGDQIVSINGKTFDRFDKGLFLKSIIFDNNTKVDILRSGQSMSLNIDPKYIGILTKPESKSYELWGIPFPSKVGRILENSGAAKAGILKGDLVIGINEQPVQFIHEVFKLTKNKPSTTFQFQVVRNLDTLIIPASSDDKGVVGLGWETAGYYETKTEHFTLLASIPKGIDTGIDLLGKQLKGFSMMFSGKINAKDSLGGFAAIANMFDKSWNWTSFWRMTAILSIILGFMNLLPIPALDGGYVVFLLIEVFTGRKVPDRIIEKATMVGFILLIGLLLFANGLDVMRYFNK</sequence>
<accession>A0A9D7S6C7</accession>
<keyword evidence="5 11" id="KW-0812">Transmembrane</keyword>
<protein>
    <recommendedName>
        <fullName evidence="11">Zinc metalloprotease</fullName>
        <ecNumber evidence="11">3.4.24.-</ecNumber>
    </recommendedName>
</protein>
<gene>
    <name evidence="13" type="primary">rseP</name>
    <name evidence="13" type="ORF">IPO85_04075</name>
</gene>
<dbReference type="GO" id="GO:0004222">
    <property type="term" value="F:metalloendopeptidase activity"/>
    <property type="evidence" value="ECO:0007669"/>
    <property type="project" value="InterPro"/>
</dbReference>
<keyword evidence="4" id="KW-0645">Protease</keyword>
<keyword evidence="9 11" id="KW-0482">Metalloprotease</keyword>
<comment type="similarity">
    <text evidence="3 11">Belongs to the peptidase M50B family.</text>
</comment>
<feature type="transmembrane region" description="Helical" evidence="11">
    <location>
        <begin position="414"/>
        <end position="433"/>
    </location>
</feature>
<dbReference type="GO" id="GO:0016020">
    <property type="term" value="C:membrane"/>
    <property type="evidence" value="ECO:0007669"/>
    <property type="project" value="UniProtKB-SubCell"/>
</dbReference>
<dbReference type="InterPro" id="IPR001478">
    <property type="entry name" value="PDZ"/>
</dbReference>
<dbReference type="NCBIfam" id="TIGR00054">
    <property type="entry name" value="RIP metalloprotease RseP"/>
    <property type="match status" value="1"/>
</dbReference>
<comment type="caution">
    <text evidence="13">The sequence shown here is derived from an EMBL/GenBank/DDBJ whole genome shotgun (WGS) entry which is preliminary data.</text>
</comment>
<evidence type="ECO:0000313" key="14">
    <source>
        <dbReference type="Proteomes" id="UP000808349"/>
    </source>
</evidence>
<reference evidence="13 14" key="1">
    <citation type="submission" date="2020-10" db="EMBL/GenBank/DDBJ databases">
        <title>Connecting structure to function with the recovery of over 1000 high-quality activated sludge metagenome-assembled genomes encoding full-length rRNA genes using long-read sequencing.</title>
        <authorList>
            <person name="Singleton C.M."/>
            <person name="Petriglieri F."/>
            <person name="Kristensen J.M."/>
            <person name="Kirkegaard R.H."/>
            <person name="Michaelsen T.Y."/>
            <person name="Andersen M.H."/>
            <person name="Karst S.M."/>
            <person name="Dueholm M.S."/>
            <person name="Nielsen P.H."/>
            <person name="Albertsen M."/>
        </authorList>
    </citation>
    <scope>NUCLEOTIDE SEQUENCE [LARGE SCALE GENOMIC DNA]</scope>
    <source>
        <strain evidence="13">Ribe_18-Q3-R11-54_BAT3C.373</strain>
    </source>
</reference>
<organism evidence="13 14">
    <name type="scientific">Candidatus Defluviibacterium haderslevense</name>
    <dbReference type="NCBI Taxonomy" id="2981993"/>
    <lineage>
        <taxon>Bacteria</taxon>
        <taxon>Pseudomonadati</taxon>
        <taxon>Bacteroidota</taxon>
        <taxon>Saprospiria</taxon>
        <taxon>Saprospirales</taxon>
        <taxon>Saprospiraceae</taxon>
        <taxon>Candidatus Defluviibacterium</taxon>
    </lineage>
</organism>
<evidence type="ECO:0000256" key="5">
    <source>
        <dbReference type="ARBA" id="ARBA00022692"/>
    </source>
</evidence>
<evidence type="ECO:0000256" key="4">
    <source>
        <dbReference type="ARBA" id="ARBA00022670"/>
    </source>
</evidence>
<dbReference type="PANTHER" id="PTHR42837:SF2">
    <property type="entry name" value="MEMBRANE METALLOPROTEASE ARASP2, CHLOROPLASTIC-RELATED"/>
    <property type="match status" value="1"/>
</dbReference>
<proteinExistence type="inferred from homology"/>
<dbReference type="SMART" id="SM00228">
    <property type="entry name" value="PDZ"/>
    <property type="match status" value="1"/>
</dbReference>
<feature type="transmembrane region" description="Helical" evidence="11">
    <location>
        <begin position="103"/>
        <end position="127"/>
    </location>
</feature>
<evidence type="ECO:0000256" key="11">
    <source>
        <dbReference type="RuleBase" id="RU362031"/>
    </source>
</evidence>
<evidence type="ECO:0000256" key="7">
    <source>
        <dbReference type="ARBA" id="ARBA00022833"/>
    </source>
</evidence>
<dbReference type="InterPro" id="IPR008915">
    <property type="entry name" value="Peptidase_M50"/>
</dbReference>
<dbReference type="AlphaFoldDB" id="A0A9D7S6C7"/>
<evidence type="ECO:0000256" key="6">
    <source>
        <dbReference type="ARBA" id="ARBA00022801"/>
    </source>
</evidence>
<dbReference type="Pfam" id="PF02163">
    <property type="entry name" value="Peptidase_M50"/>
    <property type="match status" value="1"/>
</dbReference>
<evidence type="ECO:0000256" key="9">
    <source>
        <dbReference type="ARBA" id="ARBA00023049"/>
    </source>
</evidence>